<organism evidence="1 2">
    <name type="scientific">Actinacidiphila acidipaludis</name>
    <dbReference type="NCBI Taxonomy" id="2873382"/>
    <lineage>
        <taxon>Bacteria</taxon>
        <taxon>Bacillati</taxon>
        <taxon>Actinomycetota</taxon>
        <taxon>Actinomycetes</taxon>
        <taxon>Kitasatosporales</taxon>
        <taxon>Streptomycetaceae</taxon>
        <taxon>Actinacidiphila</taxon>
    </lineage>
</organism>
<evidence type="ECO:0000313" key="2">
    <source>
        <dbReference type="Proteomes" id="UP000778578"/>
    </source>
</evidence>
<dbReference type="Proteomes" id="UP000778578">
    <property type="component" value="Unassembled WGS sequence"/>
</dbReference>
<dbReference type="InterPro" id="IPR054202">
    <property type="entry name" value="DUF6907"/>
</dbReference>
<sequence length="128" mass="13815">MTARTVSIETSDHGTVEVPEPAWCTGAAHPDGVERDAIAHTGPTINVMADTERGPRRLLELLLWADAFPTPANRHGDAVYVAVQLLDGDYFGYDVTGLDGLAADLLEAAGRVRYMARRLAVENRGGDR</sequence>
<proteinExistence type="predicted"/>
<name>A0ABS7Q9B0_9ACTN</name>
<gene>
    <name evidence="1" type="ORF">K7862_19105</name>
</gene>
<protein>
    <submittedName>
        <fullName evidence="1">Uncharacterized protein</fullName>
    </submittedName>
</protein>
<comment type="caution">
    <text evidence="1">The sequence shown here is derived from an EMBL/GenBank/DDBJ whole genome shotgun (WGS) entry which is preliminary data.</text>
</comment>
<evidence type="ECO:0000313" key="1">
    <source>
        <dbReference type="EMBL" id="MBY8879731.1"/>
    </source>
</evidence>
<dbReference type="RefSeq" id="WP_222964047.1">
    <property type="nucleotide sequence ID" value="NZ_JAINZZ010000023.1"/>
</dbReference>
<dbReference type="EMBL" id="JAINZZ010000023">
    <property type="protein sequence ID" value="MBY8879731.1"/>
    <property type="molecule type" value="Genomic_DNA"/>
</dbReference>
<keyword evidence="2" id="KW-1185">Reference proteome</keyword>
<dbReference type="Pfam" id="PF21848">
    <property type="entry name" value="DUF6907"/>
    <property type="match status" value="1"/>
</dbReference>
<accession>A0ABS7Q9B0</accession>
<reference evidence="1 2" key="1">
    <citation type="submission" date="2021-08" db="EMBL/GenBank/DDBJ databases">
        <title>WGS of actinomycetes from Thailand.</title>
        <authorList>
            <person name="Thawai C."/>
        </authorList>
    </citation>
    <scope>NUCLEOTIDE SEQUENCE [LARGE SCALE GENOMIC DNA]</scope>
    <source>
        <strain evidence="1 2">PLK6-54</strain>
    </source>
</reference>